<dbReference type="InterPro" id="IPR020449">
    <property type="entry name" value="Tscrpt_reg_AraC-type_HTH"/>
</dbReference>
<dbReference type="PROSITE" id="PS01124">
    <property type="entry name" value="HTH_ARAC_FAMILY_2"/>
    <property type="match status" value="1"/>
</dbReference>
<protein>
    <recommendedName>
        <fullName evidence="4">HTH araC/xylS-type domain-containing protein</fullName>
    </recommendedName>
</protein>
<dbReference type="InterPro" id="IPR032687">
    <property type="entry name" value="AraC-type_N"/>
</dbReference>
<dbReference type="OrthoDB" id="323290at2"/>
<dbReference type="Pfam" id="PF12833">
    <property type="entry name" value="HTH_18"/>
    <property type="match status" value="1"/>
</dbReference>
<reference evidence="5 6" key="1">
    <citation type="submission" date="2018-05" db="EMBL/GenBank/DDBJ databases">
        <title>Rhodohalobacter halophilus gen. nov., sp. nov., a moderately halophilic member of the family Balneolaceae.</title>
        <authorList>
            <person name="Liu Z.-W."/>
        </authorList>
    </citation>
    <scope>NUCLEOTIDE SEQUENCE [LARGE SCALE GENOMIC DNA]</scope>
    <source>
        <strain evidence="5 6">8A47</strain>
    </source>
</reference>
<evidence type="ECO:0000313" key="5">
    <source>
        <dbReference type="EMBL" id="PWN07389.1"/>
    </source>
</evidence>
<proteinExistence type="predicted"/>
<dbReference type="Gene3D" id="1.10.10.60">
    <property type="entry name" value="Homeodomain-like"/>
    <property type="match status" value="1"/>
</dbReference>
<dbReference type="Proteomes" id="UP000245533">
    <property type="component" value="Unassembled WGS sequence"/>
</dbReference>
<accession>A0A316TVM4</accession>
<evidence type="ECO:0000313" key="6">
    <source>
        <dbReference type="Proteomes" id="UP000245533"/>
    </source>
</evidence>
<evidence type="ECO:0000256" key="1">
    <source>
        <dbReference type="ARBA" id="ARBA00023015"/>
    </source>
</evidence>
<evidence type="ECO:0000256" key="2">
    <source>
        <dbReference type="ARBA" id="ARBA00023125"/>
    </source>
</evidence>
<sequence length="329" mass="37460">MSFVLKSIFKKVADLAEKEGLPYDAVSHLGIREILQHDSKYAPTDVFFELYEIIDEHLEPAFSVRVGQLMVLDDFDVLGLAWKTCLSPRDMFKRCERFFILMTDTQIYKVTGEGETGNITIYRDAVRRGIEISNESSIVATLTVIHKITGADIRPLSVSFAHGRPDEIGRYEDFFGCEVHFEQDYNRLVFKSEDLDTRTVKADESINRFMIERLKEKADGIEVAADKLIKDAQNLIRDALPSGIPFAADIGRHLGMSTRTFSRRLSEKGTTYRQLVQDTQQKVSINLLKNSSESVSEVAFQTGFSEQSAFNRAFKRWTGKAPLEYRNLS</sequence>
<keyword evidence="1" id="KW-0805">Transcription regulation</keyword>
<organism evidence="5 6">
    <name type="scientific">Rhodohalobacter mucosus</name>
    <dbReference type="NCBI Taxonomy" id="2079485"/>
    <lineage>
        <taxon>Bacteria</taxon>
        <taxon>Pseudomonadati</taxon>
        <taxon>Balneolota</taxon>
        <taxon>Balneolia</taxon>
        <taxon>Balneolales</taxon>
        <taxon>Balneolaceae</taxon>
        <taxon>Rhodohalobacter</taxon>
    </lineage>
</organism>
<dbReference type="Pfam" id="PF12625">
    <property type="entry name" value="Arabinose_bd"/>
    <property type="match status" value="1"/>
</dbReference>
<dbReference type="PANTHER" id="PTHR47894">
    <property type="entry name" value="HTH-TYPE TRANSCRIPTIONAL REGULATOR GADX"/>
    <property type="match status" value="1"/>
</dbReference>
<keyword evidence="2" id="KW-0238">DNA-binding</keyword>
<dbReference type="GO" id="GO:0003700">
    <property type="term" value="F:DNA-binding transcription factor activity"/>
    <property type="evidence" value="ECO:0007669"/>
    <property type="project" value="InterPro"/>
</dbReference>
<evidence type="ECO:0000256" key="3">
    <source>
        <dbReference type="ARBA" id="ARBA00023163"/>
    </source>
</evidence>
<comment type="caution">
    <text evidence="5">The sequence shown here is derived from an EMBL/GenBank/DDBJ whole genome shotgun (WGS) entry which is preliminary data.</text>
</comment>
<dbReference type="InterPro" id="IPR009057">
    <property type="entry name" value="Homeodomain-like_sf"/>
</dbReference>
<dbReference type="PANTHER" id="PTHR47894:SF1">
    <property type="entry name" value="HTH-TYPE TRANSCRIPTIONAL REGULATOR VQSM"/>
    <property type="match status" value="1"/>
</dbReference>
<dbReference type="PRINTS" id="PR00032">
    <property type="entry name" value="HTHARAC"/>
</dbReference>
<feature type="domain" description="HTH araC/xylS-type" evidence="4">
    <location>
        <begin position="230"/>
        <end position="328"/>
    </location>
</feature>
<dbReference type="AlphaFoldDB" id="A0A316TVM4"/>
<keyword evidence="6" id="KW-1185">Reference proteome</keyword>
<dbReference type="EMBL" id="QGGB01000003">
    <property type="protein sequence ID" value="PWN07389.1"/>
    <property type="molecule type" value="Genomic_DNA"/>
</dbReference>
<evidence type="ECO:0000259" key="4">
    <source>
        <dbReference type="PROSITE" id="PS01124"/>
    </source>
</evidence>
<dbReference type="InterPro" id="IPR018060">
    <property type="entry name" value="HTH_AraC"/>
</dbReference>
<dbReference type="GO" id="GO:0000976">
    <property type="term" value="F:transcription cis-regulatory region binding"/>
    <property type="evidence" value="ECO:0007669"/>
    <property type="project" value="TreeGrafter"/>
</dbReference>
<dbReference type="RefSeq" id="WP_109645034.1">
    <property type="nucleotide sequence ID" value="NZ_QGGB01000003.1"/>
</dbReference>
<dbReference type="SUPFAM" id="SSF46689">
    <property type="entry name" value="Homeodomain-like"/>
    <property type="match status" value="1"/>
</dbReference>
<gene>
    <name evidence="5" type="ORF">DDZ15_03750</name>
</gene>
<keyword evidence="3" id="KW-0804">Transcription</keyword>
<dbReference type="SMART" id="SM00342">
    <property type="entry name" value="HTH_ARAC"/>
    <property type="match status" value="1"/>
</dbReference>
<name>A0A316TVM4_9BACT</name>
<dbReference type="GO" id="GO:0005829">
    <property type="term" value="C:cytosol"/>
    <property type="evidence" value="ECO:0007669"/>
    <property type="project" value="TreeGrafter"/>
</dbReference>